<comment type="caution">
    <text evidence="1">The sequence shown here is derived from an EMBL/GenBank/DDBJ whole genome shotgun (WGS) entry which is preliminary data.</text>
</comment>
<accession>A0ABQ1GBL7</accession>
<organism evidence="1 2">
    <name type="scientific">Kroppenstedtia guangzhouensis</name>
    <dbReference type="NCBI Taxonomy" id="1274356"/>
    <lineage>
        <taxon>Bacteria</taxon>
        <taxon>Bacillati</taxon>
        <taxon>Bacillota</taxon>
        <taxon>Bacilli</taxon>
        <taxon>Bacillales</taxon>
        <taxon>Thermoactinomycetaceae</taxon>
        <taxon>Kroppenstedtia</taxon>
    </lineage>
</organism>
<dbReference type="EMBL" id="BMEX01000003">
    <property type="protein sequence ID" value="GGA40550.1"/>
    <property type="molecule type" value="Genomic_DNA"/>
</dbReference>
<evidence type="ECO:0000313" key="1">
    <source>
        <dbReference type="EMBL" id="GGA40550.1"/>
    </source>
</evidence>
<name>A0ABQ1GBL7_9BACL</name>
<reference evidence="2" key="1">
    <citation type="journal article" date="2019" name="Int. J. Syst. Evol. Microbiol.">
        <title>The Global Catalogue of Microorganisms (GCM) 10K type strain sequencing project: providing services to taxonomists for standard genome sequencing and annotation.</title>
        <authorList>
            <consortium name="The Broad Institute Genomics Platform"/>
            <consortium name="The Broad Institute Genome Sequencing Center for Infectious Disease"/>
            <person name="Wu L."/>
            <person name="Ma J."/>
        </authorList>
    </citation>
    <scope>NUCLEOTIDE SEQUENCE [LARGE SCALE GENOMIC DNA]</scope>
    <source>
        <strain evidence="2">CGMCC 1.12404</strain>
    </source>
</reference>
<dbReference type="Proteomes" id="UP000617979">
    <property type="component" value="Unassembled WGS sequence"/>
</dbReference>
<proteinExistence type="predicted"/>
<sequence length="75" mass="8068">MTLRLGQTGFFPLYTRMVMQILGAPGLHSPASVRALNLFTQTTIQSLGTVLIERGHPEKEAPALACLVFNALLGS</sequence>
<protein>
    <submittedName>
        <fullName evidence="1">Uncharacterized protein</fullName>
    </submittedName>
</protein>
<keyword evidence="2" id="KW-1185">Reference proteome</keyword>
<gene>
    <name evidence="1" type="ORF">GCM10007416_11940</name>
</gene>
<evidence type="ECO:0000313" key="2">
    <source>
        <dbReference type="Proteomes" id="UP000617979"/>
    </source>
</evidence>